<name>A0A818H668_9BILA</name>
<feature type="non-terminal residue" evidence="2">
    <location>
        <position position="212"/>
    </location>
</feature>
<dbReference type="Proteomes" id="UP000663868">
    <property type="component" value="Unassembled WGS sequence"/>
</dbReference>
<dbReference type="EMBL" id="CAJOBB010000003">
    <property type="protein sequence ID" value="CAF3502583.1"/>
    <property type="molecule type" value="Genomic_DNA"/>
</dbReference>
<protein>
    <submittedName>
        <fullName evidence="2">Uncharacterized protein</fullName>
    </submittedName>
</protein>
<dbReference type="InterPro" id="IPR037383">
    <property type="entry name" value="CCDC87"/>
</dbReference>
<evidence type="ECO:0000313" key="2">
    <source>
        <dbReference type="EMBL" id="CAF3502583.1"/>
    </source>
</evidence>
<accession>A0A818H668</accession>
<dbReference type="PANTHER" id="PTHR16078">
    <property type="entry name" value="COILED-COIL DOMAIN-CONTAINING PROTEIN 87"/>
    <property type="match status" value="1"/>
</dbReference>
<dbReference type="PANTHER" id="PTHR16078:SF1">
    <property type="entry name" value="COILED-COIL DOMAIN-CONTAINING PROTEIN 87"/>
    <property type="match status" value="1"/>
</dbReference>
<gene>
    <name evidence="2" type="ORF">KXQ929_LOCUS151</name>
</gene>
<feature type="region of interest" description="Disordered" evidence="1">
    <location>
        <begin position="1"/>
        <end position="24"/>
    </location>
</feature>
<dbReference type="AlphaFoldDB" id="A0A818H668"/>
<comment type="caution">
    <text evidence="2">The sequence shown here is derived from an EMBL/GenBank/DDBJ whole genome shotgun (WGS) entry which is preliminary data.</text>
</comment>
<organism evidence="2 3">
    <name type="scientific">Adineta steineri</name>
    <dbReference type="NCBI Taxonomy" id="433720"/>
    <lineage>
        <taxon>Eukaryota</taxon>
        <taxon>Metazoa</taxon>
        <taxon>Spiralia</taxon>
        <taxon>Gnathifera</taxon>
        <taxon>Rotifera</taxon>
        <taxon>Eurotatoria</taxon>
        <taxon>Bdelloidea</taxon>
        <taxon>Adinetida</taxon>
        <taxon>Adinetidae</taxon>
        <taxon>Adineta</taxon>
    </lineage>
</organism>
<reference evidence="2" key="1">
    <citation type="submission" date="2021-02" db="EMBL/GenBank/DDBJ databases">
        <authorList>
            <person name="Nowell W R."/>
        </authorList>
    </citation>
    <scope>NUCLEOTIDE SEQUENCE</scope>
</reference>
<evidence type="ECO:0000313" key="3">
    <source>
        <dbReference type="Proteomes" id="UP000663868"/>
    </source>
</evidence>
<sequence>MRTSLSQTDSIYNISKTPDEEKSVREIPRRSQKAFDINDAKTLKNEIDQSFKNTIGKLTIFDQRDEIAESVQSLANHLQPERPITPPDEDVTFDSIPRDVDQLIALIRRRLDVRRVPPPTSRLTSDDLSQLASVILTQMRSKWLDLEDMRVQHPLLTPKRNHELIRRLIVNIITICTNIFEHITQESQAYHDRYVFSHAANMTRLRTLLADK</sequence>
<proteinExistence type="predicted"/>
<evidence type="ECO:0000256" key="1">
    <source>
        <dbReference type="SAM" id="MobiDB-lite"/>
    </source>
</evidence>
<feature type="compositionally biased region" description="Polar residues" evidence="1">
    <location>
        <begin position="1"/>
        <end position="16"/>
    </location>
</feature>